<evidence type="ECO:0008006" key="3">
    <source>
        <dbReference type="Google" id="ProtNLM"/>
    </source>
</evidence>
<dbReference type="RefSeq" id="WP_013765630.1">
    <property type="nucleotide sequence ID" value="NC_015510.1"/>
</dbReference>
<sequence length="107" mass="12613">MEPPFDKILFNKALQEGNIVWRRHVLEKMLERGISRGEVLQVLLNGEVIQRYDEDKPFPSMLVLGFSMDRPLHVVTSFDENNQVVFVITTYEPDLNIFEDDFKTKKR</sequence>
<protein>
    <recommendedName>
        <fullName evidence="3">DUF4258 domain-containing protein</fullName>
    </recommendedName>
</protein>
<dbReference type="HOGENOM" id="CLU_161787_0_0_10"/>
<dbReference type="STRING" id="760192.Halhy_3229"/>
<dbReference type="KEGG" id="hhy:Halhy_3229"/>
<dbReference type="eggNOG" id="ENOG5031766">
    <property type="taxonomic scope" value="Bacteria"/>
</dbReference>
<keyword evidence="2" id="KW-1185">Reference proteome</keyword>
<name>F4KS02_HALH1</name>
<organism evidence="1 2">
    <name type="scientific">Haliscomenobacter hydrossis (strain ATCC 27775 / DSM 1100 / LMG 10767 / O)</name>
    <dbReference type="NCBI Taxonomy" id="760192"/>
    <lineage>
        <taxon>Bacteria</taxon>
        <taxon>Pseudomonadati</taxon>
        <taxon>Bacteroidota</taxon>
        <taxon>Saprospiria</taxon>
        <taxon>Saprospirales</taxon>
        <taxon>Haliscomenobacteraceae</taxon>
        <taxon>Haliscomenobacter</taxon>
    </lineage>
</organism>
<evidence type="ECO:0000313" key="1">
    <source>
        <dbReference type="EMBL" id="AEE51089.1"/>
    </source>
</evidence>
<dbReference type="AlphaFoldDB" id="F4KS02"/>
<dbReference type="Proteomes" id="UP000008461">
    <property type="component" value="Chromosome"/>
</dbReference>
<gene>
    <name evidence="1" type="ordered locus">Halhy_3229</name>
</gene>
<evidence type="ECO:0000313" key="2">
    <source>
        <dbReference type="Proteomes" id="UP000008461"/>
    </source>
</evidence>
<reference evidence="1 2" key="1">
    <citation type="journal article" date="2011" name="Stand. Genomic Sci.">
        <title>Complete genome sequence of Haliscomenobacter hydrossis type strain (O).</title>
        <authorList>
            <consortium name="US DOE Joint Genome Institute (JGI-PGF)"/>
            <person name="Daligault H."/>
            <person name="Lapidus A."/>
            <person name="Zeytun A."/>
            <person name="Nolan M."/>
            <person name="Lucas S."/>
            <person name="Del Rio T.G."/>
            <person name="Tice H."/>
            <person name="Cheng J.F."/>
            <person name="Tapia R."/>
            <person name="Han C."/>
            <person name="Goodwin L."/>
            <person name="Pitluck S."/>
            <person name="Liolios K."/>
            <person name="Pagani I."/>
            <person name="Ivanova N."/>
            <person name="Huntemann M."/>
            <person name="Mavromatis K."/>
            <person name="Mikhailova N."/>
            <person name="Pati A."/>
            <person name="Chen A."/>
            <person name="Palaniappan K."/>
            <person name="Land M."/>
            <person name="Hauser L."/>
            <person name="Brambilla E.M."/>
            <person name="Rohde M."/>
            <person name="Verbarg S."/>
            <person name="Goker M."/>
            <person name="Bristow J."/>
            <person name="Eisen J.A."/>
            <person name="Markowitz V."/>
            <person name="Hugenholtz P."/>
            <person name="Kyrpides N.C."/>
            <person name="Klenk H.P."/>
            <person name="Woyke T."/>
        </authorList>
    </citation>
    <scope>NUCLEOTIDE SEQUENCE [LARGE SCALE GENOMIC DNA]</scope>
    <source>
        <strain evidence="2">ATCC 27775 / DSM 1100 / LMG 10767 / O</strain>
    </source>
</reference>
<reference key="2">
    <citation type="submission" date="2011-04" db="EMBL/GenBank/DDBJ databases">
        <title>Complete sequence of chromosome of Haliscomenobacter hydrossis DSM 1100.</title>
        <authorList>
            <consortium name="US DOE Joint Genome Institute (JGI-PGF)"/>
            <person name="Lucas S."/>
            <person name="Han J."/>
            <person name="Lapidus A."/>
            <person name="Bruce D."/>
            <person name="Goodwin L."/>
            <person name="Pitluck S."/>
            <person name="Peters L."/>
            <person name="Kyrpides N."/>
            <person name="Mavromatis K."/>
            <person name="Ivanova N."/>
            <person name="Ovchinnikova G."/>
            <person name="Pagani I."/>
            <person name="Daligault H."/>
            <person name="Detter J.C."/>
            <person name="Han C."/>
            <person name="Land M."/>
            <person name="Hauser L."/>
            <person name="Markowitz V."/>
            <person name="Cheng J.-F."/>
            <person name="Hugenholtz P."/>
            <person name="Woyke T."/>
            <person name="Wu D."/>
            <person name="Verbarg S."/>
            <person name="Frueling A."/>
            <person name="Brambilla E."/>
            <person name="Klenk H.-P."/>
            <person name="Eisen J.A."/>
        </authorList>
    </citation>
    <scope>NUCLEOTIDE SEQUENCE</scope>
    <source>
        <strain>DSM 1100</strain>
    </source>
</reference>
<dbReference type="InterPro" id="IPR025354">
    <property type="entry name" value="DUF4258"/>
</dbReference>
<dbReference type="Pfam" id="PF14076">
    <property type="entry name" value="DUF4258"/>
    <property type="match status" value="1"/>
</dbReference>
<dbReference type="EMBL" id="CP002691">
    <property type="protein sequence ID" value="AEE51089.1"/>
    <property type="molecule type" value="Genomic_DNA"/>
</dbReference>
<proteinExistence type="predicted"/>
<accession>F4KS02</accession>